<reference evidence="2 3" key="1">
    <citation type="submission" date="2019-01" db="EMBL/GenBank/DDBJ databases">
        <title>Filimonas sp. strain TTM-71.</title>
        <authorList>
            <person name="Chen W.-M."/>
        </authorList>
    </citation>
    <scope>NUCLEOTIDE SEQUENCE [LARGE SCALE GENOMIC DNA]</scope>
    <source>
        <strain evidence="2 3">TTM-71</strain>
    </source>
</reference>
<dbReference type="OrthoDB" id="9778168at2"/>
<gene>
    <name evidence="2" type="ORF">ESB13_22600</name>
</gene>
<dbReference type="Proteomes" id="UP000290545">
    <property type="component" value="Unassembled WGS sequence"/>
</dbReference>
<dbReference type="Pfam" id="PF13635">
    <property type="entry name" value="DUF4143"/>
    <property type="match status" value="1"/>
</dbReference>
<name>A0A4Q1CZV4_9BACT</name>
<keyword evidence="3" id="KW-1185">Reference proteome</keyword>
<proteinExistence type="predicted"/>
<comment type="caution">
    <text evidence="2">The sequence shown here is derived from an EMBL/GenBank/DDBJ whole genome shotgun (WGS) entry which is preliminary data.</text>
</comment>
<evidence type="ECO:0000259" key="1">
    <source>
        <dbReference type="Pfam" id="PF13635"/>
    </source>
</evidence>
<evidence type="ECO:0000313" key="2">
    <source>
        <dbReference type="EMBL" id="RXK80948.1"/>
    </source>
</evidence>
<dbReference type="InterPro" id="IPR025420">
    <property type="entry name" value="DUF4143"/>
</dbReference>
<dbReference type="AlphaFoldDB" id="A0A4Q1CZV4"/>
<organism evidence="2 3">
    <name type="scientific">Filimonas effusa</name>
    <dbReference type="NCBI Taxonomy" id="2508721"/>
    <lineage>
        <taxon>Bacteria</taxon>
        <taxon>Pseudomonadati</taxon>
        <taxon>Bacteroidota</taxon>
        <taxon>Chitinophagia</taxon>
        <taxon>Chitinophagales</taxon>
        <taxon>Chitinophagaceae</taxon>
        <taxon>Filimonas</taxon>
    </lineage>
</organism>
<feature type="domain" description="DUF4143" evidence="1">
    <location>
        <begin position="11"/>
        <end position="72"/>
    </location>
</feature>
<sequence>MRQFSYLNSFSLLSVRQNTGALWESYIQGERSKYNAYRQAYINSYFWRTCDQQEIDLTEETEGTTTAYEFKMAGEAG</sequence>
<accession>A0A4Q1CZV4</accession>
<dbReference type="EMBL" id="SDHZ01000005">
    <property type="protein sequence ID" value="RXK80948.1"/>
    <property type="molecule type" value="Genomic_DNA"/>
</dbReference>
<evidence type="ECO:0000313" key="3">
    <source>
        <dbReference type="Proteomes" id="UP000290545"/>
    </source>
</evidence>
<protein>
    <submittedName>
        <fullName evidence="2">DUF4143 domain-containing protein</fullName>
    </submittedName>
</protein>